<dbReference type="Gene3D" id="1.10.10.60">
    <property type="entry name" value="Homeodomain-like"/>
    <property type="match status" value="1"/>
</dbReference>
<keyword evidence="3" id="KW-0539">Nucleus</keyword>
<feature type="region of interest" description="Disordered" evidence="4">
    <location>
        <begin position="569"/>
        <end position="596"/>
    </location>
</feature>
<dbReference type="SUPFAM" id="SSF46689">
    <property type="entry name" value="Homeodomain-like"/>
    <property type="match status" value="1"/>
</dbReference>
<dbReference type="InterPro" id="IPR006600">
    <property type="entry name" value="HTH_CenpB_DNA-bd_dom"/>
</dbReference>
<dbReference type="InterPro" id="IPR004875">
    <property type="entry name" value="DDE_SF_endonuclease_dom"/>
</dbReference>
<dbReference type="PROSITE" id="PS51253">
    <property type="entry name" value="HTH_CENPB"/>
    <property type="match status" value="1"/>
</dbReference>
<feature type="region of interest" description="Disordered" evidence="4">
    <location>
        <begin position="116"/>
        <end position="149"/>
    </location>
</feature>
<keyword evidence="2" id="KW-0238">DNA-binding</keyword>
<comment type="subcellular location">
    <subcellularLocation>
        <location evidence="1">Nucleus</location>
    </subcellularLocation>
</comment>
<sequence>MSGHREGDGDVFQMTVISPQLVKQEDNQAPLLVAMQPGVEIPAIGVEEVVVATEAEAEAAEQIAMETIYNQGDIETVGAIEEVDVKPNVHAGINSYGEVFDDGAYARRSMIYKREGVKASKGPPPESSGESDSDGSYTDEPVMMRKHVLPHKQVKKREFAYRLQWRDKDMLDAMKAVEEKRMTIRGAAKKFLVPYSTLKDRVHGRVRHGTKPGVKTALSPEEEEELVRYIKDMEAVGFQMRNADVRERAGELLRLNYGHSSPYGEGCSPGHNWFSGFMKRHQGVEFKRQVSRAVLPSCTRQRLLIRKFYEITGQVYKKNRIQTKPERIYSVSEMKMCIFQKATIIYCASAAGVVIPPFVIFKGQQKLKLMSAREAYPQAFFTSSNTGQVTEEIFLWWFRDHFLKVIPHTGNRPLVLLISQPCVNISLQMYQLAKEERVIFISIPSGVSHLLQPLDDELGSYIENCLSKKVQEICHKFGIVGIYPLNPTAISTDKILAKSHAMRESLRRSPSPTSVLQNDDDEEDDPLQGLSLLSALSSHEYASIGRGNTSHSSQDNLSQSFEDATPKKRLLEDFDTPSPPVNSKPAKRRRIEMQDEDSGLFQRDIASVIEQVEQKAAVERPPAGCKLSGDIRYTKHDVASTVDVHSEIVLARENLDQINRAVDSILSSEASASQEASVCKVQNSQKNSYRISSPSHSKPKDVCPKTVIPDVKINRSCTQTTKRIIFMLNKDGQLVSRTELTPNVNKSVDVKPDVHFSGPSTLRDALTSNVVYTNIKVEDQEDTADVQSNEDIQLIEEQVIEETPEILIPTTQPTSTNLDSGFSIANHVEDQPPQHLLQDEEVDLDTVDTIMIDGQLFKVIRSPGDVKQEVTEDVEISQEDGVITDITQSYITEDGVPINMNDGASVIHQEVVQDYEVTSFEVPQDGTIHGEQLVIEEQTT</sequence>
<dbReference type="InterPro" id="IPR009057">
    <property type="entry name" value="Homeodomain-like_sf"/>
</dbReference>
<dbReference type="PANTHER" id="PTHR19303">
    <property type="entry name" value="TRANSPOSON"/>
    <property type="match status" value="1"/>
</dbReference>
<dbReference type="EMBL" id="JAODUP010000139">
    <property type="protein sequence ID" value="KAK2160141.1"/>
    <property type="molecule type" value="Genomic_DNA"/>
</dbReference>
<reference evidence="6" key="1">
    <citation type="journal article" date="2023" name="Mol. Biol. Evol.">
        <title>Third-Generation Sequencing Reveals the Adaptive Role of the Epigenome in Three Deep-Sea Polychaetes.</title>
        <authorList>
            <person name="Perez M."/>
            <person name="Aroh O."/>
            <person name="Sun Y."/>
            <person name="Lan Y."/>
            <person name="Juniper S.K."/>
            <person name="Young C.R."/>
            <person name="Angers B."/>
            <person name="Qian P.Y."/>
        </authorList>
    </citation>
    <scope>NUCLEOTIDE SEQUENCE</scope>
    <source>
        <strain evidence="6">P08H-3</strain>
    </source>
</reference>
<feature type="compositionally biased region" description="Low complexity" evidence="4">
    <location>
        <begin position="127"/>
        <end position="140"/>
    </location>
</feature>
<feature type="domain" description="HTH CENPB-type" evidence="5">
    <location>
        <begin position="210"/>
        <end position="287"/>
    </location>
</feature>
<dbReference type="Pfam" id="PF03184">
    <property type="entry name" value="DDE_1"/>
    <property type="match status" value="1"/>
</dbReference>
<dbReference type="InterPro" id="IPR050863">
    <property type="entry name" value="CenT-Element_Derived"/>
</dbReference>
<protein>
    <recommendedName>
        <fullName evidence="5">HTH CENPB-type domain-containing protein</fullName>
    </recommendedName>
</protein>
<dbReference type="InterPro" id="IPR007889">
    <property type="entry name" value="HTH_Psq"/>
</dbReference>
<evidence type="ECO:0000313" key="7">
    <source>
        <dbReference type="Proteomes" id="UP001208570"/>
    </source>
</evidence>
<evidence type="ECO:0000256" key="4">
    <source>
        <dbReference type="SAM" id="MobiDB-lite"/>
    </source>
</evidence>
<evidence type="ECO:0000256" key="1">
    <source>
        <dbReference type="ARBA" id="ARBA00004123"/>
    </source>
</evidence>
<feature type="region of interest" description="Disordered" evidence="4">
    <location>
        <begin position="501"/>
        <end position="527"/>
    </location>
</feature>
<evidence type="ECO:0000256" key="3">
    <source>
        <dbReference type="ARBA" id="ARBA00023242"/>
    </source>
</evidence>
<dbReference type="PANTHER" id="PTHR19303:SF74">
    <property type="entry name" value="POGO TRANSPOSABLE ELEMENT WITH KRAB DOMAIN"/>
    <property type="match status" value="1"/>
</dbReference>
<feature type="compositionally biased region" description="Polar residues" evidence="4">
    <location>
        <begin position="508"/>
        <end position="517"/>
    </location>
</feature>
<dbReference type="Proteomes" id="UP001208570">
    <property type="component" value="Unassembled WGS sequence"/>
</dbReference>
<dbReference type="AlphaFoldDB" id="A0AAD9JVS5"/>
<dbReference type="GO" id="GO:0003677">
    <property type="term" value="F:DNA binding"/>
    <property type="evidence" value="ECO:0007669"/>
    <property type="project" value="UniProtKB-KW"/>
</dbReference>
<proteinExistence type="predicted"/>
<accession>A0AAD9JVS5</accession>
<dbReference type="GO" id="GO:0005634">
    <property type="term" value="C:nucleus"/>
    <property type="evidence" value="ECO:0007669"/>
    <property type="project" value="UniProtKB-SubCell"/>
</dbReference>
<name>A0AAD9JVS5_9ANNE</name>
<keyword evidence="7" id="KW-1185">Reference proteome</keyword>
<dbReference type="Pfam" id="PF05225">
    <property type="entry name" value="HTH_psq"/>
    <property type="match status" value="1"/>
</dbReference>
<evidence type="ECO:0000313" key="6">
    <source>
        <dbReference type="EMBL" id="KAK2160141.1"/>
    </source>
</evidence>
<dbReference type="Pfam" id="PF03221">
    <property type="entry name" value="HTH_Tnp_Tc5"/>
    <property type="match status" value="1"/>
</dbReference>
<comment type="caution">
    <text evidence="6">The sequence shown here is derived from an EMBL/GenBank/DDBJ whole genome shotgun (WGS) entry which is preliminary data.</text>
</comment>
<evidence type="ECO:0000259" key="5">
    <source>
        <dbReference type="PROSITE" id="PS51253"/>
    </source>
</evidence>
<evidence type="ECO:0000256" key="2">
    <source>
        <dbReference type="ARBA" id="ARBA00023125"/>
    </source>
</evidence>
<organism evidence="6 7">
    <name type="scientific">Paralvinella palmiformis</name>
    <dbReference type="NCBI Taxonomy" id="53620"/>
    <lineage>
        <taxon>Eukaryota</taxon>
        <taxon>Metazoa</taxon>
        <taxon>Spiralia</taxon>
        <taxon>Lophotrochozoa</taxon>
        <taxon>Annelida</taxon>
        <taxon>Polychaeta</taxon>
        <taxon>Sedentaria</taxon>
        <taxon>Canalipalpata</taxon>
        <taxon>Terebellida</taxon>
        <taxon>Terebelliformia</taxon>
        <taxon>Alvinellidae</taxon>
        <taxon>Paralvinella</taxon>
    </lineage>
</organism>
<gene>
    <name evidence="6" type="ORF">LSH36_139g04026</name>
</gene>